<organism evidence="1 2">
    <name type="scientific">Brucella lupini</name>
    <dbReference type="NCBI Taxonomy" id="255457"/>
    <lineage>
        <taxon>Bacteria</taxon>
        <taxon>Pseudomonadati</taxon>
        <taxon>Pseudomonadota</taxon>
        <taxon>Alphaproteobacteria</taxon>
        <taxon>Hyphomicrobiales</taxon>
        <taxon>Brucellaceae</taxon>
        <taxon>Brucella/Ochrobactrum group</taxon>
        <taxon>Brucella</taxon>
    </lineage>
</organism>
<gene>
    <name evidence="1" type="ORF">CES86_1404</name>
</gene>
<evidence type="ECO:0000313" key="2">
    <source>
        <dbReference type="Proteomes" id="UP000216363"/>
    </source>
</evidence>
<dbReference type="AlphaFoldDB" id="A0A256GVI7"/>
<dbReference type="EMBL" id="NNRN01000041">
    <property type="protein sequence ID" value="OYR31197.1"/>
    <property type="molecule type" value="Genomic_DNA"/>
</dbReference>
<protein>
    <submittedName>
        <fullName evidence="1">Uncharacterized protein</fullName>
    </submittedName>
</protein>
<evidence type="ECO:0000313" key="1">
    <source>
        <dbReference type="EMBL" id="OYR31197.1"/>
    </source>
</evidence>
<proteinExistence type="predicted"/>
<name>A0A256GVI7_9HYPH</name>
<sequence length="48" mass="5476">MSNIRTETHSVEVEELSDLRKNGRKLCDMDKVVPDSGTTNLVFRIKRG</sequence>
<dbReference type="Proteomes" id="UP000216363">
    <property type="component" value="Unassembled WGS sequence"/>
</dbReference>
<comment type="caution">
    <text evidence="1">The sequence shown here is derived from an EMBL/GenBank/DDBJ whole genome shotgun (WGS) entry which is preliminary data.</text>
</comment>
<reference evidence="1 2" key="1">
    <citation type="submission" date="2017-07" db="EMBL/GenBank/DDBJ databases">
        <title>Draft genome of Ochrobactrum lupini type strain LUP21.</title>
        <authorList>
            <person name="Krzyzanowska D.M."/>
            <person name="Jafra S."/>
        </authorList>
    </citation>
    <scope>NUCLEOTIDE SEQUENCE [LARGE SCALE GENOMIC DNA]</scope>
    <source>
        <strain evidence="1 2">LUP21</strain>
    </source>
</reference>
<accession>A0A256GVI7</accession>